<sequence length="314" mass="35735">MKKLQFYLSGFLALQLVLAAGLFWREHRQQELQQQSEPLLALQQEQLQRLEISADDNSVTLQKNAGEWQLPELHSLPVDAAKLDGLLDKLAEMRSGWPVATTSSARERFEVGEEKFQKRLRLYSDGEVVAEFFIGTSPGFRWVHLRRAGDDAIYAVELNSYEMPAKGEEWLDKKLLAAGEPESISGPDYQLRKVDGEWQFVAGDGELDVDKARELASAFSGLRIQKPAEEMPEAEPLEIRVATGGGELSYQFLRADEKYFVRRSDREQLFELSRYDYERIADLRRPQLVRTSEAEGESQQTAEGSEENEEATKS</sequence>
<feature type="domain" description="DUF4340" evidence="2">
    <location>
        <begin position="68"/>
        <end position="228"/>
    </location>
</feature>
<comment type="caution">
    <text evidence="3">The sequence shown here is derived from an EMBL/GenBank/DDBJ whole genome shotgun (WGS) entry which is preliminary data.</text>
</comment>
<dbReference type="Pfam" id="PF14238">
    <property type="entry name" value="DUF4340"/>
    <property type="match status" value="1"/>
</dbReference>
<reference evidence="3 4" key="1">
    <citation type="submission" date="2020-08" db="EMBL/GenBank/DDBJ databases">
        <title>Genomic Encyclopedia of Type Strains, Phase III (KMG-III): the genomes of soil and plant-associated and newly described type strains.</title>
        <authorList>
            <person name="Whitman W."/>
        </authorList>
    </citation>
    <scope>NUCLEOTIDE SEQUENCE [LARGE SCALE GENOMIC DNA]</scope>
    <source>
        <strain evidence="3 4">CECT 8799</strain>
    </source>
</reference>
<gene>
    <name evidence="3" type="ORF">FHS09_001965</name>
</gene>
<keyword evidence="4" id="KW-1185">Reference proteome</keyword>
<proteinExistence type="predicted"/>
<dbReference type="EMBL" id="JACHWZ010000008">
    <property type="protein sequence ID" value="MBB3061132.1"/>
    <property type="molecule type" value="Genomic_DNA"/>
</dbReference>
<name>A0A7W4WCE2_9GAMM</name>
<feature type="region of interest" description="Disordered" evidence="1">
    <location>
        <begin position="286"/>
        <end position="314"/>
    </location>
</feature>
<evidence type="ECO:0000313" key="3">
    <source>
        <dbReference type="EMBL" id="MBB3061132.1"/>
    </source>
</evidence>
<dbReference type="AlphaFoldDB" id="A0A7W4WCE2"/>
<dbReference type="Proteomes" id="UP000535937">
    <property type="component" value="Unassembled WGS sequence"/>
</dbReference>
<evidence type="ECO:0000313" key="4">
    <source>
        <dbReference type="Proteomes" id="UP000535937"/>
    </source>
</evidence>
<accession>A0A7W4WCE2</accession>
<evidence type="ECO:0000256" key="1">
    <source>
        <dbReference type="SAM" id="MobiDB-lite"/>
    </source>
</evidence>
<evidence type="ECO:0000259" key="2">
    <source>
        <dbReference type="Pfam" id="PF14238"/>
    </source>
</evidence>
<dbReference type="RefSeq" id="WP_183459254.1">
    <property type="nucleotide sequence ID" value="NZ_JACHWZ010000008.1"/>
</dbReference>
<feature type="compositionally biased region" description="Acidic residues" evidence="1">
    <location>
        <begin position="304"/>
        <end position="314"/>
    </location>
</feature>
<protein>
    <recommendedName>
        <fullName evidence="2">DUF4340 domain-containing protein</fullName>
    </recommendedName>
</protein>
<dbReference type="InterPro" id="IPR025641">
    <property type="entry name" value="DUF4340"/>
</dbReference>
<organism evidence="3 4">
    <name type="scientific">Microbulbifer rhizosphaerae</name>
    <dbReference type="NCBI Taxonomy" id="1562603"/>
    <lineage>
        <taxon>Bacteria</taxon>
        <taxon>Pseudomonadati</taxon>
        <taxon>Pseudomonadota</taxon>
        <taxon>Gammaproteobacteria</taxon>
        <taxon>Cellvibrionales</taxon>
        <taxon>Microbulbiferaceae</taxon>
        <taxon>Microbulbifer</taxon>
    </lineage>
</organism>